<comment type="caution">
    <text evidence="6">The sequence shown here is derived from an EMBL/GenBank/DDBJ whole genome shotgun (WGS) entry which is preliminary data.</text>
</comment>
<dbReference type="GO" id="GO:0003677">
    <property type="term" value="F:DNA binding"/>
    <property type="evidence" value="ECO:0007669"/>
    <property type="project" value="UniProtKB-KW"/>
</dbReference>
<organism evidence="6 7">
    <name type="scientific">Virgibacillus natechei</name>
    <dbReference type="NCBI Taxonomy" id="1216297"/>
    <lineage>
        <taxon>Bacteria</taxon>
        <taxon>Bacillati</taxon>
        <taxon>Bacillota</taxon>
        <taxon>Bacilli</taxon>
        <taxon>Bacillales</taxon>
        <taxon>Bacillaceae</taxon>
        <taxon>Virgibacillus</taxon>
    </lineage>
</organism>
<protein>
    <submittedName>
        <fullName evidence="6">DNA-binding MurR/RpiR family transcriptional regulator</fullName>
    </submittedName>
</protein>
<dbReference type="PROSITE" id="PS51464">
    <property type="entry name" value="SIS"/>
    <property type="match status" value="1"/>
</dbReference>
<feature type="domain" description="SIS" evidence="5">
    <location>
        <begin position="124"/>
        <end position="263"/>
    </location>
</feature>
<dbReference type="Pfam" id="PF01380">
    <property type="entry name" value="SIS"/>
    <property type="match status" value="1"/>
</dbReference>
<dbReference type="InterPro" id="IPR036388">
    <property type="entry name" value="WH-like_DNA-bd_sf"/>
</dbReference>
<dbReference type="CDD" id="cd05013">
    <property type="entry name" value="SIS_RpiR"/>
    <property type="match status" value="1"/>
</dbReference>
<dbReference type="InterPro" id="IPR047640">
    <property type="entry name" value="RpiR-like"/>
</dbReference>
<dbReference type="PANTHER" id="PTHR30514">
    <property type="entry name" value="GLUCOKINASE"/>
    <property type="match status" value="1"/>
</dbReference>
<keyword evidence="2 6" id="KW-0238">DNA-binding</keyword>
<evidence type="ECO:0000259" key="4">
    <source>
        <dbReference type="PROSITE" id="PS51071"/>
    </source>
</evidence>
<keyword evidence="3" id="KW-0804">Transcription</keyword>
<keyword evidence="7" id="KW-1185">Reference proteome</keyword>
<dbReference type="Proteomes" id="UP001519345">
    <property type="component" value="Unassembled WGS sequence"/>
</dbReference>
<dbReference type="InterPro" id="IPR001347">
    <property type="entry name" value="SIS_dom"/>
</dbReference>
<dbReference type="InterPro" id="IPR000281">
    <property type="entry name" value="HTH_RpiR"/>
</dbReference>
<dbReference type="InterPro" id="IPR009057">
    <property type="entry name" value="Homeodomain-like_sf"/>
</dbReference>
<evidence type="ECO:0000256" key="1">
    <source>
        <dbReference type="ARBA" id="ARBA00023015"/>
    </source>
</evidence>
<proteinExistence type="predicted"/>
<dbReference type="RefSeq" id="WP_209463874.1">
    <property type="nucleotide sequence ID" value="NZ_CP110224.1"/>
</dbReference>
<evidence type="ECO:0000313" key="7">
    <source>
        <dbReference type="Proteomes" id="UP001519345"/>
    </source>
</evidence>
<dbReference type="Pfam" id="PF01418">
    <property type="entry name" value="HTH_6"/>
    <property type="match status" value="1"/>
</dbReference>
<reference evidence="6 7" key="1">
    <citation type="submission" date="2021-03" db="EMBL/GenBank/DDBJ databases">
        <title>Genomic Encyclopedia of Type Strains, Phase IV (KMG-IV): sequencing the most valuable type-strain genomes for metagenomic binning, comparative biology and taxonomic classification.</title>
        <authorList>
            <person name="Goeker M."/>
        </authorList>
    </citation>
    <scope>NUCLEOTIDE SEQUENCE [LARGE SCALE GENOMIC DNA]</scope>
    <source>
        <strain evidence="6 7">DSM 25609</strain>
    </source>
</reference>
<dbReference type="InterPro" id="IPR035472">
    <property type="entry name" value="RpiR-like_SIS"/>
</dbReference>
<evidence type="ECO:0000256" key="3">
    <source>
        <dbReference type="ARBA" id="ARBA00023163"/>
    </source>
</evidence>
<sequence>MERIYQKIYEQQSTFSKNLQKISAHFYDDPKTFAIYSAAEAAKVIGVSETTVIRFCQKLNYKGYSALQKEVQHHLFQKSSLSDYVEAKAVDDKTSEPIKSLMEHDRHSIQKVMEQIPEMHLEKTVKKLANSDHVLIAGARSSHALASWFAFSLDLIVGNTRFYQPNVDDVLLRISELTEQSVFVAFSFHRYAADTIHIAKLAKQRGAFVITFTDSPISPITNHASLVLPLQLNVKSTLDAAPAILSLTNSITSAVSLAKPDQFQKRAKLFDSIDGQDFFA</sequence>
<dbReference type="InterPro" id="IPR046348">
    <property type="entry name" value="SIS_dom_sf"/>
</dbReference>
<dbReference type="PROSITE" id="PS51071">
    <property type="entry name" value="HTH_RPIR"/>
    <property type="match status" value="1"/>
</dbReference>
<evidence type="ECO:0000256" key="2">
    <source>
        <dbReference type="ARBA" id="ARBA00023125"/>
    </source>
</evidence>
<dbReference type="SUPFAM" id="SSF53697">
    <property type="entry name" value="SIS domain"/>
    <property type="match status" value="1"/>
</dbReference>
<dbReference type="Gene3D" id="1.10.10.10">
    <property type="entry name" value="Winged helix-like DNA-binding domain superfamily/Winged helix DNA-binding domain"/>
    <property type="match status" value="1"/>
</dbReference>
<dbReference type="Gene3D" id="3.40.50.10490">
    <property type="entry name" value="Glucose-6-phosphate isomerase like protein, domain 1"/>
    <property type="match status" value="1"/>
</dbReference>
<accession>A0ABS4IKB5</accession>
<keyword evidence="1" id="KW-0805">Transcription regulation</keyword>
<evidence type="ECO:0000313" key="6">
    <source>
        <dbReference type="EMBL" id="MBP1970776.1"/>
    </source>
</evidence>
<dbReference type="EMBL" id="JAGGKX010000017">
    <property type="protein sequence ID" value="MBP1970776.1"/>
    <property type="molecule type" value="Genomic_DNA"/>
</dbReference>
<dbReference type="SUPFAM" id="SSF46689">
    <property type="entry name" value="Homeodomain-like"/>
    <property type="match status" value="1"/>
</dbReference>
<evidence type="ECO:0000259" key="5">
    <source>
        <dbReference type="PROSITE" id="PS51464"/>
    </source>
</evidence>
<feature type="domain" description="HTH rpiR-type" evidence="4">
    <location>
        <begin position="2"/>
        <end position="78"/>
    </location>
</feature>
<gene>
    <name evidence="6" type="ORF">J2Z83_002912</name>
</gene>
<dbReference type="PANTHER" id="PTHR30514:SF18">
    <property type="entry name" value="RPIR-FAMILY TRANSCRIPTIONAL REGULATOR"/>
    <property type="match status" value="1"/>
</dbReference>
<name>A0ABS4IKB5_9BACI</name>